<feature type="domain" description="Lebercilin" evidence="3">
    <location>
        <begin position="179"/>
        <end position="356"/>
    </location>
</feature>
<feature type="compositionally biased region" description="Acidic residues" evidence="2">
    <location>
        <begin position="525"/>
        <end position="546"/>
    </location>
</feature>
<feature type="compositionally biased region" description="Acidic residues" evidence="2">
    <location>
        <begin position="1"/>
        <end position="17"/>
    </location>
</feature>
<evidence type="ECO:0000313" key="5">
    <source>
        <dbReference type="Proteomes" id="UP000241890"/>
    </source>
</evidence>
<feature type="compositionally biased region" description="Basic residues" evidence="2">
    <location>
        <begin position="583"/>
        <end position="592"/>
    </location>
</feature>
<evidence type="ECO:0000313" key="4">
    <source>
        <dbReference type="EMBL" id="GBG23966.1"/>
    </source>
</evidence>
<gene>
    <name evidence="4" type="ORF">FCC1311_001852</name>
</gene>
<organism evidence="4 5">
    <name type="scientific">Hondaea fermentalgiana</name>
    <dbReference type="NCBI Taxonomy" id="2315210"/>
    <lineage>
        <taxon>Eukaryota</taxon>
        <taxon>Sar</taxon>
        <taxon>Stramenopiles</taxon>
        <taxon>Bigyra</taxon>
        <taxon>Labyrinthulomycetes</taxon>
        <taxon>Thraustochytrida</taxon>
        <taxon>Thraustochytriidae</taxon>
        <taxon>Hondaea</taxon>
    </lineage>
</organism>
<feature type="compositionally biased region" description="Polar residues" evidence="2">
    <location>
        <begin position="478"/>
        <end position="515"/>
    </location>
</feature>
<dbReference type="OrthoDB" id="74754at2759"/>
<comment type="caution">
    <text evidence="4">The sequence shown here is derived from an EMBL/GenBank/DDBJ whole genome shotgun (WGS) entry which is preliminary data.</text>
</comment>
<feature type="region of interest" description="Disordered" evidence="2">
    <location>
        <begin position="399"/>
        <end position="592"/>
    </location>
</feature>
<proteinExistence type="predicted"/>
<feature type="compositionally biased region" description="Low complexity" evidence="2">
    <location>
        <begin position="569"/>
        <end position="582"/>
    </location>
</feature>
<accession>A0A2R5FYY2</accession>
<feature type="region of interest" description="Disordered" evidence="2">
    <location>
        <begin position="1"/>
        <end position="86"/>
    </location>
</feature>
<dbReference type="InterPro" id="IPR028933">
    <property type="entry name" value="Lebercilin_dom"/>
</dbReference>
<feature type="coiled-coil region" evidence="1">
    <location>
        <begin position="133"/>
        <end position="349"/>
    </location>
</feature>
<dbReference type="InParanoid" id="A0A2R5FYY2"/>
<evidence type="ECO:0000259" key="3">
    <source>
        <dbReference type="Pfam" id="PF15619"/>
    </source>
</evidence>
<keyword evidence="5" id="KW-1185">Reference proteome</keyword>
<dbReference type="AlphaFoldDB" id="A0A2R5FYY2"/>
<protein>
    <submittedName>
        <fullName evidence="4">Lebercilin-like protein</fullName>
    </submittedName>
</protein>
<evidence type="ECO:0000256" key="1">
    <source>
        <dbReference type="SAM" id="Coils"/>
    </source>
</evidence>
<dbReference type="EMBL" id="BEYU01000001">
    <property type="protein sequence ID" value="GBG23966.1"/>
    <property type="molecule type" value="Genomic_DNA"/>
</dbReference>
<feature type="compositionally biased region" description="Basic and acidic residues" evidence="2">
    <location>
        <begin position="32"/>
        <end position="42"/>
    </location>
</feature>
<name>A0A2R5FYY2_9STRA</name>
<dbReference type="Proteomes" id="UP000241890">
    <property type="component" value="Unassembled WGS sequence"/>
</dbReference>
<feature type="compositionally biased region" description="Acidic residues" evidence="2">
    <location>
        <begin position="43"/>
        <end position="79"/>
    </location>
</feature>
<feature type="compositionally biased region" description="Low complexity" evidence="2">
    <location>
        <begin position="552"/>
        <end position="561"/>
    </location>
</feature>
<dbReference type="Pfam" id="PF15619">
    <property type="entry name" value="Lebercilin"/>
    <property type="match status" value="1"/>
</dbReference>
<reference evidence="4 5" key="1">
    <citation type="submission" date="2017-12" db="EMBL/GenBank/DDBJ databases">
        <title>Sequencing, de novo assembly and annotation of complete genome of a new Thraustochytrid species, strain FCC1311.</title>
        <authorList>
            <person name="Sedici K."/>
            <person name="Godart F."/>
            <person name="Aiese Cigliano R."/>
            <person name="Sanseverino W."/>
            <person name="Barakat M."/>
            <person name="Ortet P."/>
            <person name="Marechal E."/>
            <person name="Cagnac O."/>
            <person name="Amato A."/>
        </authorList>
    </citation>
    <scope>NUCLEOTIDE SEQUENCE [LARGE SCALE GENOMIC DNA]</scope>
</reference>
<sequence length="592" mass="66700">MDDDSGEYSQEDFEDEQEQQRRGTSRGPGKAARPEDYDRENIVDDVGDDDDDDDDNMMNNDVADDYEEELGDSSEDDEASVGMGEQERIEKLRLANEVLRKQLKDFARVFEVTMNSKGAGAPGLRGSSGDNGKRSLRAIVQSKQKQVQTLQKKLENYKKSNQQLKRQMKEAFTTDRVLLLTNEVEEKQRTIDQLVEENKGLQALQRSHVKRIAKQQESRGTWSSKLTNLQEELRVARETLRKYRDKTRTAEEDSKRHREHIMKLTDRNKDLKSEIRRYEAANGKAKTRDTIDAEQQQAKWDTERQKLEHTIQILEKSNKQERVKAHQAAKQLEIKVREHETAIAGMRGELEQREKDMRYQLVQIKKLKRGLRELAMGDAPLPVGDAPWSTNMHKFLTDDGVLSPASSPGPRADPYIRRNEPDLVEEGQASTERRAASPAPSPSVQTKAPGAATVAAVPRSLEDEDDAVVASDRGSVKALSSPQPITSASTFTGVSTKSPDTAVAPTNDTSSSRPQDQTDNKNDEEVVIDEIEEDTPDSYSDIDEEKEEKVGSKSVSAAAQKQQEEEVVEAPQQSKSAFAKPMMKSKKKKKKF</sequence>
<evidence type="ECO:0000256" key="2">
    <source>
        <dbReference type="SAM" id="MobiDB-lite"/>
    </source>
</evidence>
<keyword evidence="1" id="KW-0175">Coiled coil</keyword>